<evidence type="ECO:0000313" key="4">
    <source>
        <dbReference type="Proteomes" id="UP000261032"/>
    </source>
</evidence>
<accession>A0A3E3ECA5</accession>
<keyword evidence="1" id="KW-0175">Coiled coil</keyword>
<feature type="transmembrane region" description="Helical" evidence="2">
    <location>
        <begin position="390"/>
        <end position="409"/>
    </location>
</feature>
<proteinExistence type="predicted"/>
<evidence type="ECO:0000256" key="2">
    <source>
        <dbReference type="SAM" id="Phobius"/>
    </source>
</evidence>
<evidence type="ECO:0000256" key="1">
    <source>
        <dbReference type="SAM" id="Coils"/>
    </source>
</evidence>
<comment type="caution">
    <text evidence="3">The sequence shown here is derived from an EMBL/GenBank/DDBJ whole genome shotgun (WGS) entry which is preliminary data.</text>
</comment>
<evidence type="ECO:0008006" key="5">
    <source>
        <dbReference type="Google" id="ProtNLM"/>
    </source>
</evidence>
<organism evidence="3 4">
    <name type="scientific">Thomasclavelia ramosa</name>
    <dbReference type="NCBI Taxonomy" id="1547"/>
    <lineage>
        <taxon>Bacteria</taxon>
        <taxon>Bacillati</taxon>
        <taxon>Bacillota</taxon>
        <taxon>Erysipelotrichia</taxon>
        <taxon>Erysipelotrichales</taxon>
        <taxon>Coprobacillaceae</taxon>
        <taxon>Thomasclavelia</taxon>
    </lineage>
</organism>
<sequence length="453" mass="52123">MAIIKTHFFNISFEHKDLMKMLIKMTEYQDEMFPQDSKKIANNVKGVSVMDEANPYNEPLDNIYHILNRLNLESNVQDNEFKEINLHNANKLIDDINDKIDNIVKIKEDITKEKEENDEAIILLKNLEESKISVDDVKNTKYITCRFGKIPVNEFTKIQYYRDYEFIFRELNRSKQYVWIVYAGLTSSISEIDNAFSSMSFEPISLPEFAHGKVHEAIDELTEESTAMEQYIAKMDSKLEDIKKEYKEEVSETFTRLYNLKRLFDKCRYVVDFSQKASIYTFSSFDLKEAEAKFDDIDSVKVMELPVNIYENRNIVAPVLVRNNSLMQPFENVLSVTLGDTFDPTTIVALLTMLIGAVCVGDIGVGALLIVLGFLFTIKKPNNFGGMLKRLGAAVLIGGLFYGTAFYRIELYQPLASLPLHVIHTFLFGFSLWIIAMVILIIVKKVTRKSIKI</sequence>
<reference evidence="3 4" key="1">
    <citation type="submission" date="2018-08" db="EMBL/GenBank/DDBJ databases">
        <title>A genome reference for cultivated species of the human gut microbiota.</title>
        <authorList>
            <person name="Zou Y."/>
            <person name="Xue W."/>
            <person name="Luo G."/>
        </authorList>
    </citation>
    <scope>NUCLEOTIDE SEQUENCE [LARGE SCALE GENOMIC DNA]</scope>
    <source>
        <strain evidence="3 4">OM06-4</strain>
    </source>
</reference>
<dbReference type="EMBL" id="QUSL01000015">
    <property type="protein sequence ID" value="RGD84699.1"/>
    <property type="molecule type" value="Genomic_DNA"/>
</dbReference>
<keyword evidence="2" id="KW-1133">Transmembrane helix</keyword>
<name>A0A3E3ECA5_9FIRM</name>
<gene>
    <name evidence="3" type="ORF">DXB93_10445</name>
</gene>
<keyword evidence="2" id="KW-0812">Transmembrane</keyword>
<feature type="coiled-coil region" evidence="1">
    <location>
        <begin position="96"/>
        <end position="130"/>
    </location>
</feature>
<feature type="transmembrane region" description="Helical" evidence="2">
    <location>
        <begin position="421"/>
        <end position="443"/>
    </location>
</feature>
<dbReference type="Proteomes" id="UP000261032">
    <property type="component" value="Unassembled WGS sequence"/>
</dbReference>
<protein>
    <recommendedName>
        <fullName evidence="5">V-type ATP synthase subunit I</fullName>
    </recommendedName>
</protein>
<evidence type="ECO:0000313" key="3">
    <source>
        <dbReference type="EMBL" id="RGD84699.1"/>
    </source>
</evidence>
<dbReference type="RefSeq" id="WP_117581618.1">
    <property type="nucleotide sequence ID" value="NZ_QUSL01000015.1"/>
</dbReference>
<dbReference type="AlphaFoldDB" id="A0A3E3ECA5"/>
<keyword evidence="2" id="KW-0472">Membrane</keyword>
<feature type="transmembrane region" description="Helical" evidence="2">
    <location>
        <begin position="347"/>
        <end position="378"/>
    </location>
</feature>